<dbReference type="PANTHER" id="PTHR35767">
    <property type="entry name" value="HAPLESS PROTEIN"/>
    <property type="match status" value="1"/>
</dbReference>
<evidence type="ECO:0000313" key="2">
    <source>
        <dbReference type="EMBL" id="KAJ9536118.1"/>
    </source>
</evidence>
<dbReference type="AlphaFoldDB" id="A0AA38SC24"/>
<evidence type="ECO:0000313" key="3">
    <source>
        <dbReference type="Proteomes" id="UP001172457"/>
    </source>
</evidence>
<feature type="compositionally biased region" description="Basic and acidic residues" evidence="1">
    <location>
        <begin position="380"/>
        <end position="394"/>
    </location>
</feature>
<sequence>MISIDDHPPPPDPSSSHDLKINNGDQKAPAFLSDINLLKSTDLILDDTNNPLPNFSIRDYVFGSRSKNIASNWPFSHESLQLCLQYGVKNLLPPFQSLDLMITNPSGTSFPADNHEEILTSSDGKLTAECHLEKPLAHTKSKKPHPAASPEKISNTANQTTVKKCKIFTKLNPGVEEEVAPNNFIISETMLASKVCPVCKTFSSSSNTKLNAHIDRCLSEESSTKWTKKDPKIIVKHRIKPRKTRFMVDIYKTAPCCTVEELDRRNGTSWATNSSFPDQELEFQAEETKLEAPTFVPEVITHHEGTVYIDTNGTKVRILSMPEVGAVDDQEARKLQKGGKGKKKKAYETFKLNPNSKKFKSLKPHHPVSEIFHKQAISGHGEEERCDKEGENPMKARVHNQTDDLAITRPPWACSKRTVLPKKRRSPMSKDPKEFPPLQDTYKDPLGITSNGEKFSSLHDNPSRSSQEHDAGSKKPRAHCLSTENLVLGPSQDSSKQKSTTEKDTSDIVDQGSFMGLKNSFDDEFSMMVTRLGNKFDIEKQDINYFHEVDPIPIPGPPGSFLPLSPGGDMVSEELQANSSLTTTSRFQSSEEQYHHDMMDKDSISDSPISTVSSSSFARSDDKLSARFANFQDTNFTNVVDQKSSCLKASNLSSFDAIFTKLPPPPPLDTVKPHGDESMKLPFYRDCESAVSPSAPVLRLMGKNLTVVNSKTDDDHRVSSSLQQFRPPNCSTRVDYDHQLLHNVRNNDHTSFFYGNFLRDSVGSSSNSVGFPLPFISYPR</sequence>
<evidence type="ECO:0000256" key="1">
    <source>
        <dbReference type="SAM" id="MobiDB-lite"/>
    </source>
</evidence>
<accession>A0AA38SC24</accession>
<feature type="compositionally biased region" description="Polar residues" evidence="1">
    <location>
        <begin position="448"/>
        <end position="465"/>
    </location>
</feature>
<reference evidence="2" key="1">
    <citation type="submission" date="2023-03" db="EMBL/GenBank/DDBJ databases">
        <title>Chromosome-scale reference genome and RAD-based genetic map of yellow starthistle (Centaurea solstitialis) reveal putative structural variation and QTLs associated with invader traits.</title>
        <authorList>
            <person name="Reatini B."/>
            <person name="Cang F.A."/>
            <person name="Jiang Q."/>
            <person name="Mckibben M.T.W."/>
            <person name="Barker M.S."/>
            <person name="Rieseberg L.H."/>
            <person name="Dlugosch K.M."/>
        </authorList>
    </citation>
    <scope>NUCLEOTIDE SEQUENCE</scope>
    <source>
        <strain evidence="2">CAN-66</strain>
        <tissue evidence="2">Leaf</tissue>
    </source>
</reference>
<comment type="caution">
    <text evidence="2">The sequence shown here is derived from an EMBL/GenBank/DDBJ whole genome shotgun (WGS) entry which is preliminary data.</text>
</comment>
<feature type="region of interest" description="Disordered" evidence="1">
    <location>
        <begin position="1"/>
        <end position="23"/>
    </location>
</feature>
<name>A0AA38SC24_9ASTR</name>
<organism evidence="2 3">
    <name type="scientific">Centaurea solstitialis</name>
    <name type="common">yellow star-thistle</name>
    <dbReference type="NCBI Taxonomy" id="347529"/>
    <lineage>
        <taxon>Eukaryota</taxon>
        <taxon>Viridiplantae</taxon>
        <taxon>Streptophyta</taxon>
        <taxon>Embryophyta</taxon>
        <taxon>Tracheophyta</taxon>
        <taxon>Spermatophyta</taxon>
        <taxon>Magnoliopsida</taxon>
        <taxon>eudicotyledons</taxon>
        <taxon>Gunneridae</taxon>
        <taxon>Pentapetalae</taxon>
        <taxon>asterids</taxon>
        <taxon>campanulids</taxon>
        <taxon>Asterales</taxon>
        <taxon>Asteraceae</taxon>
        <taxon>Carduoideae</taxon>
        <taxon>Cardueae</taxon>
        <taxon>Centaureinae</taxon>
        <taxon>Centaurea</taxon>
    </lineage>
</organism>
<dbReference type="EMBL" id="JARYMX010000059">
    <property type="protein sequence ID" value="KAJ9536118.1"/>
    <property type="molecule type" value="Genomic_DNA"/>
</dbReference>
<dbReference type="PANTHER" id="PTHR35767:SF1">
    <property type="entry name" value="HAPLESS PROTEIN"/>
    <property type="match status" value="1"/>
</dbReference>
<dbReference type="Proteomes" id="UP001172457">
    <property type="component" value="Unassembled WGS sequence"/>
</dbReference>
<feature type="compositionally biased region" description="Basic and acidic residues" evidence="1">
    <location>
        <begin position="1"/>
        <end position="20"/>
    </location>
</feature>
<feature type="region of interest" description="Disordered" evidence="1">
    <location>
        <begin position="376"/>
        <end position="508"/>
    </location>
</feature>
<feature type="region of interest" description="Disordered" evidence="1">
    <location>
        <begin position="136"/>
        <end position="155"/>
    </location>
</feature>
<proteinExistence type="predicted"/>
<dbReference type="Gene3D" id="3.30.160.60">
    <property type="entry name" value="Classic Zinc Finger"/>
    <property type="match status" value="1"/>
</dbReference>
<feature type="compositionally biased region" description="Basic and acidic residues" evidence="1">
    <location>
        <begin position="495"/>
        <end position="506"/>
    </location>
</feature>
<gene>
    <name evidence="2" type="ORF">OSB04_un000695</name>
</gene>
<keyword evidence="3" id="KW-1185">Reference proteome</keyword>
<protein>
    <submittedName>
        <fullName evidence="2">Uncharacterized protein</fullName>
    </submittedName>
</protein>